<keyword evidence="11 14" id="KW-1133">Transmembrane helix</keyword>
<evidence type="ECO:0000256" key="8">
    <source>
        <dbReference type="ARBA" id="ARBA00022741"/>
    </source>
</evidence>
<evidence type="ECO:0000256" key="5">
    <source>
        <dbReference type="ARBA" id="ARBA00022475"/>
    </source>
</evidence>
<evidence type="ECO:0000256" key="15">
    <source>
        <dbReference type="SAM" id="MobiDB-lite"/>
    </source>
</evidence>
<proteinExistence type="inferred from homology"/>
<keyword evidence="13 14" id="KW-0472">Membrane</keyword>
<evidence type="ECO:0000256" key="12">
    <source>
        <dbReference type="ARBA" id="ARBA00023065"/>
    </source>
</evidence>
<dbReference type="GO" id="GO:0043682">
    <property type="term" value="F:P-type divalent copper transporter activity"/>
    <property type="evidence" value="ECO:0007669"/>
    <property type="project" value="TreeGrafter"/>
</dbReference>
<dbReference type="InterPro" id="IPR023299">
    <property type="entry name" value="ATPase_P-typ_cyto_dom_N"/>
</dbReference>
<dbReference type="Proteomes" id="UP000233742">
    <property type="component" value="Chromosome"/>
</dbReference>
<dbReference type="GO" id="GO:0005507">
    <property type="term" value="F:copper ion binding"/>
    <property type="evidence" value="ECO:0007669"/>
    <property type="project" value="TreeGrafter"/>
</dbReference>
<dbReference type="PRINTS" id="PR00119">
    <property type="entry name" value="CATATPASE"/>
</dbReference>
<dbReference type="SUPFAM" id="SSF81665">
    <property type="entry name" value="Calcium ATPase, transmembrane domain M"/>
    <property type="match status" value="1"/>
</dbReference>
<dbReference type="GO" id="GO:0140581">
    <property type="term" value="F:P-type monovalent copper transporter activity"/>
    <property type="evidence" value="ECO:0007669"/>
    <property type="project" value="UniProtKB-EC"/>
</dbReference>
<dbReference type="InterPro" id="IPR059000">
    <property type="entry name" value="ATPase_P-type_domA"/>
</dbReference>
<feature type="transmembrane region" description="Helical" evidence="14">
    <location>
        <begin position="197"/>
        <end position="223"/>
    </location>
</feature>
<dbReference type="SFLD" id="SFLDF00027">
    <property type="entry name" value="p-type_atpase"/>
    <property type="match status" value="1"/>
</dbReference>
<evidence type="ECO:0000256" key="10">
    <source>
        <dbReference type="ARBA" id="ARBA00022967"/>
    </source>
</evidence>
<dbReference type="GO" id="GO:0005886">
    <property type="term" value="C:plasma membrane"/>
    <property type="evidence" value="ECO:0007669"/>
    <property type="project" value="UniProtKB-SubCell"/>
</dbReference>
<keyword evidence="18" id="KW-1185">Reference proteome</keyword>
<dbReference type="Gene3D" id="3.40.1110.10">
    <property type="entry name" value="Calcium-transporting ATPase, cytoplasmic domain N"/>
    <property type="match status" value="1"/>
</dbReference>
<dbReference type="AlphaFoldDB" id="A0A2K9EFK4"/>
<dbReference type="SFLD" id="SFLDG00002">
    <property type="entry name" value="C1.7:_P-type_atpase_like"/>
    <property type="match status" value="1"/>
</dbReference>
<dbReference type="Pfam" id="PF00122">
    <property type="entry name" value="E1-E2_ATPase"/>
    <property type="match status" value="1"/>
</dbReference>
<evidence type="ECO:0000256" key="1">
    <source>
        <dbReference type="ARBA" id="ARBA00004651"/>
    </source>
</evidence>
<dbReference type="InterPro" id="IPR018303">
    <property type="entry name" value="ATPase_P-typ_P_site"/>
</dbReference>
<dbReference type="InterPro" id="IPR006121">
    <property type="entry name" value="HMA_dom"/>
</dbReference>
<keyword evidence="4" id="KW-0813">Transport</keyword>
<feature type="transmembrane region" description="Helical" evidence="14">
    <location>
        <begin position="428"/>
        <end position="447"/>
    </location>
</feature>
<dbReference type="PROSITE" id="PS50846">
    <property type="entry name" value="HMA_2"/>
    <property type="match status" value="2"/>
</dbReference>
<sequence length="818" mass="84512">MSSSSEHTHRRHDVELSLTGLTCASCVGRAERALAATPGIANPRVNLATHRAHFELTEADALPRATEALQRAGYPAEPVNTVLEVDGMTCASCVGRVERTLTALPGVTAASVNLATGRADVTHSPAISADALAEAVTTKGYPSHPRQADAGMDHSGHMHHDEDAAVLRRNFLIALALTLPVFVAEMGGHAFPAFHHWLHATIGTQTLWIAEMVLTALVLAFPGRVFFRIGIPALLRRAPEMNSLVALGAGAAFLYSAVVTLAPGLLPPDARFVYFEAAAVIVTLILLGRWLEARAKGQAGAAIRKLVELAPDHAIVIRDGAEARVAVADLKPGDLVRLAPGDRVAVDGEITEGQGLIDESMLTGEPVPARKSPGDAVTGGTVNGTAALTYRVTATGSDTALARIVRMVEDAQAAKLPVQAMVDRITRVFVPLVIALSLLTFALWLIFGPGLAPAFVAAVAVLIIACPCAMGLAVPVSIMVGTGRGAELGVLFRRGDALQRLAEARVVAFDKTGTLTQGAPALTAIATTDGITNDEALRLTAAAEARSEHPLAAALVNAAREQGLTLPDAQEVQASVGRGLTATVDGKRLLIGNLRGLQDTGIDPAPALIDQASAWSAEGATPVHLAIDGRHVAGFALADPVREGSAGTISALHDLGLETTMISGDTQSTADAVGRQLGIDHVLGGMLPDGKLDAIRDMGAGSVFVGDGINDAPALAAADTGIAIGTGTDVAIESADAVLVGGDPKGVVTAIRLSRAVMRNIRQNLFWAFAYNAALIPVAMGVLVPFGGPQLSPMLGAGAMAFSSVFVVGNALRLRRAP</sequence>
<dbReference type="NCBIfam" id="TIGR01494">
    <property type="entry name" value="ATPase_P-type"/>
    <property type="match status" value="1"/>
</dbReference>
<dbReference type="CDD" id="cd00371">
    <property type="entry name" value="HMA"/>
    <property type="match status" value="2"/>
</dbReference>
<dbReference type="GO" id="GO:0016887">
    <property type="term" value="F:ATP hydrolysis activity"/>
    <property type="evidence" value="ECO:0007669"/>
    <property type="project" value="InterPro"/>
</dbReference>
<dbReference type="Gene3D" id="3.30.70.100">
    <property type="match status" value="2"/>
</dbReference>
<gene>
    <name evidence="17" type="ORF">CUV01_10360</name>
</gene>
<keyword evidence="8 14" id="KW-0547">Nucleotide-binding</keyword>
<comment type="subcellular location">
    <subcellularLocation>
        <location evidence="1">Cell membrane</location>
        <topology evidence="1">Multi-pass membrane protein</topology>
    </subcellularLocation>
</comment>
<dbReference type="InterPro" id="IPR023214">
    <property type="entry name" value="HAD_sf"/>
</dbReference>
<dbReference type="InterPro" id="IPR036163">
    <property type="entry name" value="HMA_dom_sf"/>
</dbReference>
<dbReference type="RefSeq" id="WP_101460405.1">
    <property type="nucleotide sequence ID" value="NZ_CP025408.1"/>
</dbReference>
<keyword evidence="5 14" id="KW-1003">Cell membrane</keyword>
<evidence type="ECO:0000256" key="13">
    <source>
        <dbReference type="ARBA" id="ARBA00023136"/>
    </source>
</evidence>
<dbReference type="Pfam" id="PF00702">
    <property type="entry name" value="Hydrolase"/>
    <property type="match status" value="1"/>
</dbReference>
<feature type="transmembrane region" description="Helical" evidence="14">
    <location>
        <begin position="453"/>
        <end position="474"/>
    </location>
</feature>
<dbReference type="NCBIfam" id="TIGR01525">
    <property type="entry name" value="ATPase-IB_hvy"/>
    <property type="match status" value="1"/>
</dbReference>
<dbReference type="InterPro" id="IPR044492">
    <property type="entry name" value="P_typ_ATPase_HD_dom"/>
</dbReference>
<accession>A0A2K9EFK4</accession>
<dbReference type="PROSITE" id="PS01047">
    <property type="entry name" value="HMA_1"/>
    <property type="match status" value="1"/>
</dbReference>
<dbReference type="EMBL" id="CP025408">
    <property type="protein sequence ID" value="AUH33738.1"/>
    <property type="molecule type" value="Genomic_DNA"/>
</dbReference>
<evidence type="ECO:0000313" key="18">
    <source>
        <dbReference type="Proteomes" id="UP000233742"/>
    </source>
</evidence>
<dbReference type="PRINTS" id="PR00943">
    <property type="entry name" value="CUATPASE"/>
</dbReference>
<feature type="transmembrane region" description="Helical" evidence="14">
    <location>
        <begin position="794"/>
        <end position="812"/>
    </location>
</feature>
<feature type="domain" description="HMA" evidence="16">
    <location>
        <begin position="79"/>
        <end position="144"/>
    </location>
</feature>
<keyword evidence="9 14" id="KW-0067">ATP-binding</keyword>
<evidence type="ECO:0000256" key="6">
    <source>
        <dbReference type="ARBA" id="ARBA00022692"/>
    </source>
</evidence>
<feature type="transmembrane region" description="Helical" evidence="14">
    <location>
        <begin position="171"/>
        <end position="191"/>
    </location>
</feature>
<dbReference type="PANTHER" id="PTHR43520">
    <property type="entry name" value="ATP7, ISOFORM B"/>
    <property type="match status" value="1"/>
</dbReference>
<comment type="similarity">
    <text evidence="2 14">Belongs to the cation transport ATPase (P-type) (TC 3.A.3) family. Type IB subfamily.</text>
</comment>
<dbReference type="FunFam" id="3.30.70.100:FF:000005">
    <property type="entry name" value="Copper-exporting P-type ATPase A"/>
    <property type="match status" value="1"/>
</dbReference>
<dbReference type="Gene3D" id="3.40.50.1000">
    <property type="entry name" value="HAD superfamily/HAD-like"/>
    <property type="match status" value="1"/>
</dbReference>
<reference evidence="17 18" key="1">
    <citation type="submission" date="2017-12" db="EMBL/GenBank/DDBJ databases">
        <authorList>
            <person name="Hurst M.R.H."/>
        </authorList>
    </citation>
    <scope>NUCLEOTIDE SEQUENCE [LARGE SCALE GENOMIC DNA]</scope>
    <source>
        <strain evidence="17 18">BM15</strain>
    </source>
</reference>
<dbReference type="CDD" id="cd02094">
    <property type="entry name" value="P-type_ATPase_Cu-like"/>
    <property type="match status" value="1"/>
</dbReference>
<name>A0A2K9EFK4_9RHOB</name>
<dbReference type="PANTHER" id="PTHR43520:SF8">
    <property type="entry name" value="P-TYPE CU(+) TRANSPORTER"/>
    <property type="match status" value="1"/>
</dbReference>
<dbReference type="OrthoDB" id="9807843at2"/>
<dbReference type="PROSITE" id="PS00154">
    <property type="entry name" value="ATPASE_E1_E2"/>
    <property type="match status" value="1"/>
</dbReference>
<keyword evidence="12" id="KW-0406">Ion transport</keyword>
<organism evidence="17 18">
    <name type="scientific">Paracoccus tegillarcae</name>
    <dbReference type="NCBI Taxonomy" id="1529068"/>
    <lineage>
        <taxon>Bacteria</taxon>
        <taxon>Pseudomonadati</taxon>
        <taxon>Pseudomonadota</taxon>
        <taxon>Alphaproteobacteria</taxon>
        <taxon>Rhodobacterales</taxon>
        <taxon>Paracoccaceae</taxon>
        <taxon>Paracoccus</taxon>
    </lineage>
</organism>
<feature type="transmembrane region" description="Helical" evidence="14">
    <location>
        <begin position="244"/>
        <end position="266"/>
    </location>
</feature>
<dbReference type="InterPro" id="IPR036412">
    <property type="entry name" value="HAD-like_sf"/>
</dbReference>
<dbReference type="InterPro" id="IPR027256">
    <property type="entry name" value="P-typ_ATPase_IB"/>
</dbReference>
<dbReference type="FunFam" id="2.70.150.10:FF:000020">
    <property type="entry name" value="Copper-exporting P-type ATPase A"/>
    <property type="match status" value="1"/>
</dbReference>
<dbReference type="SUPFAM" id="SSF56784">
    <property type="entry name" value="HAD-like"/>
    <property type="match status" value="1"/>
</dbReference>
<dbReference type="InterPro" id="IPR023298">
    <property type="entry name" value="ATPase_P-typ_TM_dom_sf"/>
</dbReference>
<dbReference type="InterPro" id="IPR017969">
    <property type="entry name" value="Heavy-metal-associated_CS"/>
</dbReference>
<keyword evidence="6 14" id="KW-0812">Transmembrane</keyword>
<feature type="transmembrane region" description="Helical" evidence="14">
    <location>
        <begin position="272"/>
        <end position="291"/>
    </location>
</feature>
<dbReference type="InterPro" id="IPR001757">
    <property type="entry name" value="P_typ_ATPase"/>
</dbReference>
<dbReference type="SUPFAM" id="SSF55008">
    <property type="entry name" value="HMA, heavy metal-associated domain"/>
    <property type="match status" value="2"/>
</dbReference>
<evidence type="ECO:0000256" key="11">
    <source>
        <dbReference type="ARBA" id="ARBA00022989"/>
    </source>
</evidence>
<dbReference type="NCBIfam" id="TIGR01511">
    <property type="entry name" value="ATPase-IB1_Cu"/>
    <property type="match status" value="1"/>
</dbReference>
<evidence type="ECO:0000256" key="7">
    <source>
        <dbReference type="ARBA" id="ARBA00022723"/>
    </source>
</evidence>
<evidence type="ECO:0000256" key="9">
    <source>
        <dbReference type="ARBA" id="ARBA00022840"/>
    </source>
</evidence>
<dbReference type="GO" id="GO:0060003">
    <property type="term" value="P:copper ion export"/>
    <property type="evidence" value="ECO:0007669"/>
    <property type="project" value="UniProtKB-ARBA"/>
</dbReference>
<evidence type="ECO:0000259" key="16">
    <source>
        <dbReference type="PROSITE" id="PS50846"/>
    </source>
</evidence>
<dbReference type="Gene3D" id="2.70.150.10">
    <property type="entry name" value="Calcium-transporting ATPase, cytoplasmic transduction domain A"/>
    <property type="match status" value="1"/>
</dbReference>
<dbReference type="EC" id="7.2.2.8" evidence="3"/>
<evidence type="ECO:0000256" key="14">
    <source>
        <dbReference type="RuleBase" id="RU362081"/>
    </source>
</evidence>
<dbReference type="GO" id="GO:0005524">
    <property type="term" value="F:ATP binding"/>
    <property type="evidence" value="ECO:0007669"/>
    <property type="project" value="UniProtKB-UniRule"/>
</dbReference>
<dbReference type="Pfam" id="PF00403">
    <property type="entry name" value="HMA"/>
    <property type="match status" value="2"/>
</dbReference>
<evidence type="ECO:0000256" key="4">
    <source>
        <dbReference type="ARBA" id="ARBA00022448"/>
    </source>
</evidence>
<feature type="region of interest" description="Disordered" evidence="15">
    <location>
        <begin position="138"/>
        <end position="157"/>
    </location>
</feature>
<dbReference type="SUPFAM" id="SSF81653">
    <property type="entry name" value="Calcium ATPase, transduction domain A"/>
    <property type="match status" value="1"/>
</dbReference>
<dbReference type="SFLD" id="SFLDS00003">
    <property type="entry name" value="Haloacid_Dehalogenase"/>
    <property type="match status" value="1"/>
</dbReference>
<protein>
    <recommendedName>
        <fullName evidence="3">P-type Cu(+) transporter</fullName>
        <ecNumber evidence="3">7.2.2.8</ecNumber>
    </recommendedName>
</protein>
<dbReference type="KEGG" id="paro:CUV01_10360"/>
<feature type="transmembrane region" description="Helical" evidence="14">
    <location>
        <begin position="765"/>
        <end position="788"/>
    </location>
</feature>
<dbReference type="InterPro" id="IPR008250">
    <property type="entry name" value="ATPase_P-typ_transduc_dom_A_sf"/>
</dbReference>
<evidence type="ECO:0000256" key="2">
    <source>
        <dbReference type="ARBA" id="ARBA00006024"/>
    </source>
</evidence>
<keyword evidence="7 14" id="KW-0479">Metal-binding</keyword>
<keyword evidence="10" id="KW-1278">Translocase</keyword>
<evidence type="ECO:0000256" key="3">
    <source>
        <dbReference type="ARBA" id="ARBA00012517"/>
    </source>
</evidence>
<dbReference type="GO" id="GO:0055070">
    <property type="term" value="P:copper ion homeostasis"/>
    <property type="evidence" value="ECO:0007669"/>
    <property type="project" value="TreeGrafter"/>
</dbReference>
<evidence type="ECO:0000313" key="17">
    <source>
        <dbReference type="EMBL" id="AUH33738.1"/>
    </source>
</evidence>
<feature type="domain" description="HMA" evidence="16">
    <location>
        <begin position="12"/>
        <end position="77"/>
    </location>
</feature>